<dbReference type="AlphaFoldDB" id="U5N880"/>
<dbReference type="GO" id="GO:0003677">
    <property type="term" value="F:DNA binding"/>
    <property type="evidence" value="ECO:0007669"/>
    <property type="project" value="InterPro"/>
</dbReference>
<dbReference type="NCBIfam" id="TIGR03070">
    <property type="entry name" value="couple_hipB"/>
    <property type="match status" value="1"/>
</dbReference>
<dbReference type="PROSITE" id="PS50943">
    <property type="entry name" value="HTH_CROC1"/>
    <property type="match status" value="1"/>
</dbReference>
<protein>
    <submittedName>
        <fullName evidence="2">Transcriptional regulator</fullName>
    </submittedName>
</protein>
<dbReference type="CDD" id="cd00093">
    <property type="entry name" value="HTH_XRE"/>
    <property type="match status" value="1"/>
</dbReference>
<dbReference type="STRING" id="946483.Cenrod_1428"/>
<evidence type="ECO:0000313" key="3">
    <source>
        <dbReference type="Proteomes" id="UP000017184"/>
    </source>
</evidence>
<organism evidence="2 3">
    <name type="scientific">Candidatus Symbiobacter mobilis CR</name>
    <dbReference type="NCBI Taxonomy" id="946483"/>
    <lineage>
        <taxon>Bacteria</taxon>
        <taxon>Pseudomonadati</taxon>
        <taxon>Pseudomonadota</taxon>
        <taxon>Betaproteobacteria</taxon>
        <taxon>Burkholderiales</taxon>
        <taxon>Comamonadaceae</taxon>
    </lineage>
</organism>
<dbReference type="Pfam" id="PF01381">
    <property type="entry name" value="HTH_3"/>
    <property type="match status" value="1"/>
</dbReference>
<dbReference type="PATRIC" id="fig|946483.4.peg.1442"/>
<dbReference type="OrthoDB" id="9156632at2"/>
<dbReference type="SMART" id="SM00530">
    <property type="entry name" value="HTH_XRE"/>
    <property type="match status" value="1"/>
</dbReference>
<sequence>MTSIDSAQTLGTALRAARKRLGLTQADLALAAGVGLRFIVDLEGGKNTVRLEQVLRVIDALGGSLTLMLTLPLSLTGLDAGAKPHAEIDHGA</sequence>
<dbReference type="RefSeq" id="WP_022772973.1">
    <property type="nucleotide sequence ID" value="NC_022576.1"/>
</dbReference>
<accession>U5N880</accession>
<dbReference type="eggNOG" id="COG3620">
    <property type="taxonomic scope" value="Bacteria"/>
</dbReference>
<dbReference type="InterPro" id="IPR001387">
    <property type="entry name" value="Cro/C1-type_HTH"/>
</dbReference>
<name>U5N880_9BURK</name>
<dbReference type="HOGENOM" id="CLU_066192_47_3_4"/>
<dbReference type="KEGG" id="cbx:Cenrod_1428"/>
<evidence type="ECO:0000313" key="2">
    <source>
        <dbReference type="EMBL" id="AGX87515.1"/>
    </source>
</evidence>
<gene>
    <name evidence="2" type="ORF">Cenrod_1428</name>
</gene>
<dbReference type="EMBL" id="CP004885">
    <property type="protein sequence ID" value="AGX87515.1"/>
    <property type="molecule type" value="Genomic_DNA"/>
</dbReference>
<reference evidence="2 3" key="1">
    <citation type="journal article" date="2013" name="Genome Biol.">
        <title>Genomic analysis reveals key aspects of prokaryotic symbiosis in the phototrophic consortium "Chlorochromatium aggregatum".</title>
        <authorList>
            <person name="Liu Z."/>
            <person name="Muller J."/>
            <person name="Li T."/>
            <person name="Alvey R.M."/>
            <person name="Vogl K."/>
            <person name="Frigaard N.U."/>
            <person name="Rockwell N.C."/>
            <person name="Boyd E.S."/>
            <person name="Tomsho L.P."/>
            <person name="Schuster S.C."/>
            <person name="Henke P."/>
            <person name="Rohde M."/>
            <person name="Overmann J."/>
            <person name="Bryant D.A."/>
        </authorList>
    </citation>
    <scope>NUCLEOTIDE SEQUENCE [LARGE SCALE GENOMIC DNA]</scope>
    <source>
        <strain evidence="2">CR</strain>
    </source>
</reference>
<keyword evidence="3" id="KW-1185">Reference proteome</keyword>
<feature type="domain" description="HTH cro/C1-type" evidence="1">
    <location>
        <begin position="14"/>
        <end position="68"/>
    </location>
</feature>
<dbReference type="SUPFAM" id="SSF47413">
    <property type="entry name" value="lambda repressor-like DNA-binding domains"/>
    <property type="match status" value="1"/>
</dbReference>
<dbReference type="InterPro" id="IPR010982">
    <property type="entry name" value="Lambda_DNA-bd_dom_sf"/>
</dbReference>
<dbReference type="Proteomes" id="UP000017184">
    <property type="component" value="Chromosome"/>
</dbReference>
<evidence type="ECO:0000259" key="1">
    <source>
        <dbReference type="PROSITE" id="PS50943"/>
    </source>
</evidence>
<dbReference type="Gene3D" id="1.10.260.40">
    <property type="entry name" value="lambda repressor-like DNA-binding domains"/>
    <property type="match status" value="1"/>
</dbReference>
<proteinExistence type="predicted"/>
<dbReference type="InterPro" id="IPR017507">
    <property type="entry name" value="Tscrpt_reg_HipB-like"/>
</dbReference>